<feature type="chain" id="PRO_5026974813" evidence="2">
    <location>
        <begin position="18"/>
        <end position="92"/>
    </location>
</feature>
<dbReference type="AlphaFoldDB" id="A0A6M2DXX4"/>
<protein>
    <submittedName>
        <fullName evidence="3">Putative secreted protein</fullName>
    </submittedName>
</protein>
<dbReference type="EMBL" id="GIIL01007499">
    <property type="protein sequence ID" value="NOV51225.1"/>
    <property type="molecule type" value="Transcribed_RNA"/>
</dbReference>
<evidence type="ECO:0000256" key="2">
    <source>
        <dbReference type="SAM" id="SignalP"/>
    </source>
</evidence>
<keyword evidence="2" id="KW-0732">Signal</keyword>
<evidence type="ECO:0000313" key="3">
    <source>
        <dbReference type="EMBL" id="NOV51225.1"/>
    </source>
</evidence>
<reference evidence="3" key="1">
    <citation type="submission" date="2020-03" db="EMBL/GenBank/DDBJ databases">
        <title>Transcriptomic Profiling of the Digestive Tract of the Rat Flea, Xenopsylla cheopis, Following Blood Feeding and Infection with Yersinia pestis.</title>
        <authorList>
            <person name="Bland D.M."/>
            <person name="Martens C.A."/>
            <person name="Virtaneva K."/>
            <person name="Kanakabandi K."/>
            <person name="Long D."/>
            <person name="Rosenke R."/>
            <person name="Saturday G.A."/>
            <person name="Hoyt F.H."/>
            <person name="Bruno D.P."/>
            <person name="Ribeiro J.M.C."/>
            <person name="Hinnebusch J."/>
        </authorList>
    </citation>
    <scope>NUCLEOTIDE SEQUENCE</scope>
</reference>
<feature type="signal peptide" evidence="2">
    <location>
        <begin position="1"/>
        <end position="17"/>
    </location>
</feature>
<organism evidence="3">
    <name type="scientific">Xenopsylla cheopis</name>
    <name type="common">Oriental rat flea</name>
    <name type="synonym">Pulex cheopis</name>
    <dbReference type="NCBI Taxonomy" id="163159"/>
    <lineage>
        <taxon>Eukaryota</taxon>
        <taxon>Metazoa</taxon>
        <taxon>Ecdysozoa</taxon>
        <taxon>Arthropoda</taxon>
        <taxon>Hexapoda</taxon>
        <taxon>Insecta</taxon>
        <taxon>Pterygota</taxon>
        <taxon>Neoptera</taxon>
        <taxon>Endopterygota</taxon>
        <taxon>Siphonaptera</taxon>
        <taxon>Pulicidae</taxon>
        <taxon>Xenopsyllinae</taxon>
        <taxon>Xenopsylla</taxon>
    </lineage>
</organism>
<accession>A0A6M2DXX4</accession>
<name>A0A6M2DXX4_XENCH</name>
<feature type="region of interest" description="Disordered" evidence="1">
    <location>
        <begin position="21"/>
        <end position="52"/>
    </location>
</feature>
<sequence>MAPIHLLCGGLLKALLGAQPQVRKSKSSNKATSEDPMVMDVDTSDDEEITPKKSIVNYEGIKNEIKEESSKKQKKELETILNESDKWVNIIA</sequence>
<evidence type="ECO:0000256" key="1">
    <source>
        <dbReference type="SAM" id="MobiDB-lite"/>
    </source>
</evidence>
<proteinExistence type="predicted"/>